<gene>
    <name evidence="4" type="ORF">FTJAE_179</name>
</gene>
<feature type="signal peptide" evidence="2">
    <location>
        <begin position="1"/>
        <end position="20"/>
    </location>
</feature>
<dbReference type="OrthoDB" id="5427350at2759"/>
<feature type="compositionally biased region" description="Basic and acidic residues" evidence="1">
    <location>
        <begin position="599"/>
        <end position="624"/>
    </location>
</feature>
<feature type="region of interest" description="Disordered" evidence="1">
    <location>
        <begin position="592"/>
        <end position="624"/>
    </location>
</feature>
<reference evidence="4 5" key="1">
    <citation type="submission" date="2020-05" db="EMBL/GenBank/DDBJ databases">
        <title>Identification and distribution of gene clusters putatively required for synthesis of sphingolipid metabolism inhibitors in phylogenetically diverse species of the filamentous fungus Fusarium.</title>
        <authorList>
            <person name="Kim H.-S."/>
            <person name="Busman M."/>
            <person name="Brown D.W."/>
            <person name="Divon H."/>
            <person name="Uhlig S."/>
            <person name="Proctor R.H."/>
        </authorList>
    </citation>
    <scope>NUCLEOTIDE SEQUENCE [LARGE SCALE GENOMIC DNA]</scope>
    <source>
        <strain evidence="4 5">NRRL 66243</strain>
    </source>
</reference>
<comment type="caution">
    <text evidence="4">The sequence shown here is derived from an EMBL/GenBank/DDBJ whole genome shotgun (WGS) entry which is preliminary data.</text>
</comment>
<evidence type="ECO:0000259" key="3">
    <source>
        <dbReference type="Pfam" id="PF09350"/>
    </source>
</evidence>
<dbReference type="EMBL" id="JAAQRI010000009">
    <property type="protein sequence ID" value="KAF5651296.1"/>
    <property type="molecule type" value="Genomic_DNA"/>
</dbReference>
<sequence length="1061" mass="116707">MLSFLVKVATLASLATPSLADDAPVNDLKAYNKGFLGQFPTQEFKSSDVVAPVFQISTFSPNLVDASGFLFLTMEHGDKSGPAIFSSKDLSLVYADISYAKTFDARAQVKSGGKYLTFIEGGRCHAFDANYQKKWTVEIEDLGTTQGSIHEFEFTAQGGTALMTAVQDVRYNLTALGGEMDGWLSDSIFQEVELETNRVTNVWRSFTHVNLTDTMVKYSPKKTFMHGDGFDWFHIDSVSKTSKGHYLVSSRSLSAIILLQADSLNPRWVLGGKRNQFKDLSGGNATNFANQYNAKFVQGNESQISFFDNQVTTSGSCSGDNCSRSVVVELDYEEMTVRLLHEFYHPQKISSGSGGSVQGLDNGNFLIGWGANPGITEHTSNGTVVMDIQRGVIPHATDGDPDLDMSVYRAWKMEWIGRPPWGPSIASALPGNEATNATIYVSWNGDTQVDRWEVYAGEDDKNATSSPRLLANSSRFGFETEILLEALPLPRSARAVGVSKSGKILGSTATVNLASGELHGNSSSIWIVRANTPDGEPRDDPHGEEKKGDKEDFAFHTRPPVGSAEPELVSLLDLLGSRNVCVDTSGALSQYTTQAGAPKTEDQQQDKTAKKAEQESHDNNVEKELRPLARRLEEATEEALFTGGRAGRRAVEDAGFSEELKERLLNKIADANFKSENANAFAEAGLSSTAGEGTRHIASAQAWTGEESTADTVLRMLDDAKKPLAPGLRGNFQPPPVDMRLQKQPRRSAGEKVAKARDKVNTYVGMGGQQAKNGMSEDEKEAWRKELRERFEPGARALPNSITGLAALANERIENAIARGQFKNIPRGKGIERDARADNPFIDTTEYIMNKMIQRQDIVPPWIEKQQEVAKELGIFRARLRNDWRRFAARMIASRGGSLQEQIRRAEEYAAAEEVHNPIIRKKADGQVEEIKATSPVVGRPFRDSAWEQTEAAYLKLSIERLNALTRSYNLMAPDLAKKPYFSLERELKACFAEVAPTVAREIQERATGGKARSLGGGGQTGKQTGLLQTLTGGGDVKVHVEAQEKAYGLKEWWRDVWKKN</sequence>
<feature type="region of interest" description="Disordered" evidence="1">
    <location>
        <begin position="530"/>
        <end position="562"/>
    </location>
</feature>
<dbReference type="RefSeq" id="XP_037212706.1">
    <property type="nucleotide sequence ID" value="XM_037347915.1"/>
</dbReference>
<evidence type="ECO:0000256" key="2">
    <source>
        <dbReference type="SAM" id="SignalP"/>
    </source>
</evidence>
<dbReference type="Proteomes" id="UP000530670">
    <property type="component" value="Unassembled WGS sequence"/>
</dbReference>
<evidence type="ECO:0000256" key="1">
    <source>
        <dbReference type="SAM" id="MobiDB-lite"/>
    </source>
</evidence>
<evidence type="ECO:0000313" key="4">
    <source>
        <dbReference type="EMBL" id="KAF5651296.1"/>
    </source>
</evidence>
<accession>A0A8H5SDX6</accession>
<dbReference type="Pfam" id="PF14269">
    <property type="entry name" value="Arylsulfotran_2"/>
    <property type="match status" value="1"/>
</dbReference>
<dbReference type="InterPro" id="IPR039535">
    <property type="entry name" value="ASST-like"/>
</dbReference>
<dbReference type="AlphaFoldDB" id="A0A8H5SDX6"/>
<feature type="region of interest" description="Disordered" evidence="1">
    <location>
        <begin position="724"/>
        <end position="755"/>
    </location>
</feature>
<name>A0A8H5SDX6_9HYPO</name>
<organism evidence="4 5">
    <name type="scientific">Fusarium tjaetaba</name>
    <dbReference type="NCBI Taxonomy" id="1567544"/>
    <lineage>
        <taxon>Eukaryota</taxon>
        <taxon>Fungi</taxon>
        <taxon>Dikarya</taxon>
        <taxon>Ascomycota</taxon>
        <taxon>Pezizomycotina</taxon>
        <taxon>Sordariomycetes</taxon>
        <taxon>Hypocreomycetidae</taxon>
        <taxon>Hypocreales</taxon>
        <taxon>Nectriaceae</taxon>
        <taxon>Fusarium</taxon>
        <taxon>Fusarium fujikuroi species complex</taxon>
    </lineage>
</organism>
<dbReference type="Pfam" id="PF09350">
    <property type="entry name" value="DJC28_CD"/>
    <property type="match status" value="1"/>
</dbReference>
<dbReference type="InterPro" id="IPR018961">
    <property type="entry name" value="DnaJ_homolog_subfam-C_membr-28"/>
</dbReference>
<feature type="compositionally biased region" description="Basic and acidic residues" evidence="1">
    <location>
        <begin position="535"/>
        <end position="555"/>
    </location>
</feature>
<dbReference type="PANTHER" id="PTHR39394">
    <property type="entry name" value="YALI0E31793P"/>
    <property type="match status" value="1"/>
</dbReference>
<feature type="chain" id="PRO_5034915431" description="DnaJ homologue subfamily C member 28 conserved domain-containing protein" evidence="2">
    <location>
        <begin position="21"/>
        <end position="1061"/>
    </location>
</feature>
<feature type="region of interest" description="Disordered" evidence="1">
    <location>
        <begin position="1007"/>
        <end position="1026"/>
    </location>
</feature>
<feature type="domain" description="DnaJ homologue subfamily C member 28 conserved" evidence="3">
    <location>
        <begin position="808"/>
        <end position="874"/>
    </location>
</feature>
<evidence type="ECO:0000313" key="5">
    <source>
        <dbReference type="Proteomes" id="UP000530670"/>
    </source>
</evidence>
<dbReference type="GeneID" id="59300185"/>
<dbReference type="PANTHER" id="PTHR39394:SF1">
    <property type="entry name" value="DNAJ HOMOLOGUE SUBFAMILY C MEMBER 28 CONSERVED DOMAIN-CONTAINING PROTEIN"/>
    <property type="match status" value="1"/>
</dbReference>
<keyword evidence="2" id="KW-0732">Signal</keyword>
<keyword evidence="5" id="KW-1185">Reference proteome</keyword>
<protein>
    <recommendedName>
        <fullName evidence="3">DnaJ homologue subfamily C member 28 conserved domain-containing protein</fullName>
    </recommendedName>
</protein>
<proteinExistence type="predicted"/>